<dbReference type="GO" id="GO:0080044">
    <property type="term" value="F:quercetin 7-O-glucosyltransferase activity"/>
    <property type="evidence" value="ECO:0007669"/>
    <property type="project" value="TreeGrafter"/>
</dbReference>
<evidence type="ECO:0000256" key="2">
    <source>
        <dbReference type="ARBA" id="ARBA00022676"/>
    </source>
</evidence>
<dbReference type="PROSITE" id="PS00375">
    <property type="entry name" value="UDPGT"/>
    <property type="match status" value="1"/>
</dbReference>
<dbReference type="Pfam" id="PF26168">
    <property type="entry name" value="Glyco_transf_N"/>
    <property type="match status" value="1"/>
</dbReference>
<feature type="domain" description="Glycosyltransferase N-terminal" evidence="6">
    <location>
        <begin position="13"/>
        <end position="71"/>
    </location>
</feature>
<dbReference type="AlphaFoldDB" id="A0A3G2LJ70"/>
<dbReference type="InterPro" id="IPR002213">
    <property type="entry name" value="UDP_glucos_trans"/>
</dbReference>
<accession>A0A3G2LJ70</accession>
<evidence type="ECO:0000256" key="5">
    <source>
        <dbReference type="RuleBase" id="RU362057"/>
    </source>
</evidence>
<reference evidence="7" key="2">
    <citation type="submission" date="2018-09" db="EMBL/GenBank/DDBJ databases">
        <authorList>
            <person name="Neilson E.H.J."/>
            <person name="Hansen C.I.C."/>
            <person name="Sorensen M."/>
            <person name="Veiga T.A.M."/>
            <person name="Zibrandtsen J.F.S."/>
            <person name="Moller B.L."/>
            <person name="Heskes A.M."/>
            <person name="Boughton B."/>
        </authorList>
    </citation>
    <scope>NUCLEOTIDE SEQUENCE</scope>
</reference>
<evidence type="ECO:0000256" key="1">
    <source>
        <dbReference type="ARBA" id="ARBA00009995"/>
    </source>
</evidence>
<sequence length="481" mass="53832">MGSTDKTQMPHAVCIPYPAQGHINPMLELAKLLHHRGFHITFVNTEYNHSRLLRSRGPSFLDGLPSFQFRTIPDGLPPSDADATQDVLTLCQSTQKSCLPYFRDLLERLNEESATSGSPPVSCVVADGVMSFTLDAAEAVGVPEVLFWTTSACGFMGYVQCRSLIDRGLIPLKDASYLTNGYLDTVVDWIPGMTNIRLRDLPSFIRTTDSVNPMVDFCWGETERAKRASAIVFNTFDRLEHEVLDALKAMFPPIYTLGPLHLLTEQLPNKDTRSIESNLWKEDSGCLEWLDSKSPSSVVYVNFGSVTVMSPTQLVEFAWGLANSGQTFLWVIRPNLVVGDTAILPPEFSAMTRERSLLASWCPQVQVLRHQAIGGFLTHSGWNSTIESMAAGVPMVCWPFFAEQQMNCRYSCQEWGIGMEIDGDVKRDEVERQVRELMEGERGKEMKRKAMEWKEMAREATRPSGSSCINLDEVINKVLSP</sequence>
<organism evidence="7">
    <name type="scientific">Eucalyptus cladocalyx</name>
    <name type="common">Sugar gum</name>
    <dbReference type="NCBI Taxonomy" id="452569"/>
    <lineage>
        <taxon>Eukaryota</taxon>
        <taxon>Viridiplantae</taxon>
        <taxon>Streptophyta</taxon>
        <taxon>Embryophyta</taxon>
        <taxon>Tracheophyta</taxon>
        <taxon>Spermatophyta</taxon>
        <taxon>Magnoliopsida</taxon>
        <taxon>eudicotyledons</taxon>
        <taxon>Gunneridae</taxon>
        <taxon>Pentapetalae</taxon>
        <taxon>rosids</taxon>
        <taxon>malvids</taxon>
        <taxon>Myrtales</taxon>
        <taxon>Myrtaceae</taxon>
        <taxon>Myrtoideae</taxon>
        <taxon>Eucalypteae</taxon>
        <taxon>Eucalyptus</taxon>
    </lineage>
</organism>
<dbReference type="Pfam" id="PF00201">
    <property type="entry name" value="UDPGT"/>
    <property type="match status" value="1"/>
</dbReference>
<dbReference type="SUPFAM" id="SSF53756">
    <property type="entry name" value="UDP-Glycosyltransferase/glycogen phosphorylase"/>
    <property type="match status" value="1"/>
</dbReference>
<evidence type="ECO:0000256" key="3">
    <source>
        <dbReference type="ARBA" id="ARBA00022679"/>
    </source>
</evidence>
<reference evidence="7" key="1">
    <citation type="journal article" date="2018" name="Plant Physiol.">
        <title>Reconfigured Cyanogenic Glucoside Biosynthesis in Eucalyptus cladocalyx Involves a Cytochrome P450 CYP706C55.</title>
        <authorList>
            <person name="Hansen C.I."/>
            <person name="Sorensen M."/>
            <person name="Veiga T.A."/>
            <person name="Zibrandtsen J.F."/>
            <person name="Heskes A.M."/>
            <person name="Olsen C.E."/>
            <person name="Boughton B.A."/>
            <person name="Moller B.L."/>
            <person name="Neilson E.H."/>
        </authorList>
    </citation>
    <scope>NUCLEOTIDE SEQUENCE</scope>
</reference>
<proteinExistence type="evidence at transcript level"/>
<keyword evidence="3 4" id="KW-0808">Transferase</keyword>
<dbReference type="EC" id="2.4.1.-" evidence="5"/>
<comment type="similarity">
    <text evidence="1 4">Belongs to the UDP-glycosyltransferase family.</text>
</comment>
<name>A0A3G2LJ70_EUCCD</name>
<dbReference type="GO" id="GO:0080043">
    <property type="term" value="F:quercetin 3-O-glucosyltransferase activity"/>
    <property type="evidence" value="ECO:0007669"/>
    <property type="project" value="TreeGrafter"/>
</dbReference>
<dbReference type="InterPro" id="IPR035595">
    <property type="entry name" value="UDP_glycos_trans_CS"/>
</dbReference>
<evidence type="ECO:0000313" key="7">
    <source>
        <dbReference type="EMBL" id="AYN73070.1"/>
    </source>
</evidence>
<evidence type="ECO:0000256" key="4">
    <source>
        <dbReference type="RuleBase" id="RU003718"/>
    </source>
</evidence>
<protein>
    <recommendedName>
        <fullName evidence="5">Glycosyltransferase</fullName>
        <ecNumber evidence="5">2.4.1.-</ecNumber>
    </recommendedName>
</protein>
<dbReference type="EMBL" id="MH974546">
    <property type="protein sequence ID" value="AYN73070.1"/>
    <property type="molecule type" value="mRNA"/>
</dbReference>
<dbReference type="CDD" id="cd03784">
    <property type="entry name" value="GT1_Gtf-like"/>
    <property type="match status" value="1"/>
</dbReference>
<dbReference type="PANTHER" id="PTHR11926:SF774">
    <property type="entry name" value="UDP-GLYCOSYLTRANSFERASE 85A1-RELATED"/>
    <property type="match status" value="1"/>
</dbReference>
<dbReference type="FunFam" id="3.40.50.2000:FF:000055">
    <property type="entry name" value="Glycosyltransferase"/>
    <property type="match status" value="1"/>
</dbReference>
<dbReference type="PANTHER" id="PTHR11926">
    <property type="entry name" value="GLUCOSYL/GLUCURONOSYL TRANSFERASES"/>
    <property type="match status" value="1"/>
</dbReference>
<keyword evidence="2 4" id="KW-0328">Glycosyltransferase</keyword>
<dbReference type="FunFam" id="3.40.50.2000:FF:000027">
    <property type="entry name" value="Glycosyltransferase"/>
    <property type="match status" value="1"/>
</dbReference>
<dbReference type="Gene3D" id="3.40.50.2000">
    <property type="entry name" value="Glycogen Phosphorylase B"/>
    <property type="match status" value="2"/>
</dbReference>
<evidence type="ECO:0000259" key="6">
    <source>
        <dbReference type="Pfam" id="PF26168"/>
    </source>
</evidence>
<dbReference type="InterPro" id="IPR058980">
    <property type="entry name" value="Glyco_transf_N"/>
</dbReference>